<dbReference type="SFLD" id="SFLDG00358">
    <property type="entry name" value="Main_(cytGST)"/>
    <property type="match status" value="1"/>
</dbReference>
<comment type="similarity">
    <text evidence="1">Belongs to the GST superfamily.</text>
</comment>
<sequence>KPVLYYDDRSPPVRSCLMLIKYLGIDVDLQFVDLFKQEHLAPEFVKLNPLHTVPTLKHENLVLTDSHAILVYLAEKYGAGMDLYPRNETIRAQIINKLFFEACVLFRRTSDMMREIFHNKTGDKIDEHKESIHEAYSFIETFLSADHDHHIAAPNMTIADIAAVTTISSADLLFPITSEWPLLKKWFERTKLLPSYIHANEPGLAKIKEAIKSCANIDPKFERKFVIFALN</sequence>
<dbReference type="Pfam" id="PF00043">
    <property type="entry name" value="GST_C"/>
    <property type="match status" value="1"/>
</dbReference>
<dbReference type="PROSITE" id="PS50404">
    <property type="entry name" value="GST_NTER"/>
    <property type="match status" value="1"/>
</dbReference>
<keyword evidence="4" id="KW-0808">Transferase</keyword>
<dbReference type="CDD" id="cd03045">
    <property type="entry name" value="GST_N_Delta_Epsilon"/>
    <property type="match status" value="1"/>
</dbReference>
<dbReference type="CDD" id="cd03177">
    <property type="entry name" value="GST_C_Delta_Epsilon"/>
    <property type="match status" value="1"/>
</dbReference>
<dbReference type="FunFam" id="1.20.1050.10:FF:000007">
    <property type="entry name" value="Glutathione S-transferase 1-1"/>
    <property type="match status" value="1"/>
</dbReference>
<dbReference type="InterPro" id="IPR036282">
    <property type="entry name" value="Glutathione-S-Trfase_C_sf"/>
</dbReference>
<dbReference type="PANTHER" id="PTHR43969:SF5">
    <property type="entry name" value="GLUTATHIONE S-TRANSFERASE E14"/>
    <property type="match status" value="1"/>
</dbReference>
<dbReference type="InterPro" id="IPR036249">
    <property type="entry name" value="Thioredoxin-like_sf"/>
</dbReference>
<dbReference type="SFLD" id="SFLDS00019">
    <property type="entry name" value="Glutathione_Transferase_(cytos"/>
    <property type="match status" value="1"/>
</dbReference>
<dbReference type="InterPro" id="IPR004045">
    <property type="entry name" value="Glutathione_S-Trfase_N"/>
</dbReference>
<feature type="non-terminal residue" evidence="4">
    <location>
        <position position="231"/>
    </location>
</feature>
<dbReference type="GO" id="GO:0006749">
    <property type="term" value="P:glutathione metabolic process"/>
    <property type="evidence" value="ECO:0007669"/>
    <property type="project" value="TreeGrafter"/>
</dbReference>
<evidence type="ECO:0000256" key="1">
    <source>
        <dbReference type="RuleBase" id="RU003494"/>
    </source>
</evidence>
<dbReference type="InterPro" id="IPR040079">
    <property type="entry name" value="Glutathione_S-Trfase"/>
</dbReference>
<dbReference type="Gene3D" id="3.40.30.10">
    <property type="entry name" value="Glutaredoxin"/>
    <property type="match status" value="1"/>
</dbReference>
<accession>A0A0K8TMH4</accession>
<dbReference type="SUPFAM" id="SSF47616">
    <property type="entry name" value="GST C-terminal domain-like"/>
    <property type="match status" value="1"/>
</dbReference>
<evidence type="ECO:0000259" key="3">
    <source>
        <dbReference type="PROSITE" id="PS50405"/>
    </source>
</evidence>
<evidence type="ECO:0000313" key="4">
    <source>
        <dbReference type="EMBL" id="JAI15363.1"/>
    </source>
</evidence>
<reference evidence="4" key="1">
    <citation type="journal article" date="2015" name="Insect Biochem. Mol. Biol.">
        <title>An insight into the sialome of the horse fly, Tabanus bromius.</title>
        <authorList>
            <person name="Ribeiro J.M."/>
            <person name="Kazimirova M."/>
            <person name="Takac P."/>
            <person name="Andersen J.F."/>
            <person name="Francischetti I.M."/>
        </authorList>
    </citation>
    <scope>NUCLEOTIDE SEQUENCE</scope>
</reference>
<organism evidence="4">
    <name type="scientific">Tabanus bromius</name>
    <name type="common">Band-eyed brown horse fly</name>
    <dbReference type="NCBI Taxonomy" id="304241"/>
    <lineage>
        <taxon>Eukaryota</taxon>
        <taxon>Metazoa</taxon>
        <taxon>Ecdysozoa</taxon>
        <taxon>Arthropoda</taxon>
        <taxon>Hexapoda</taxon>
        <taxon>Insecta</taxon>
        <taxon>Pterygota</taxon>
        <taxon>Neoptera</taxon>
        <taxon>Endopterygota</taxon>
        <taxon>Diptera</taxon>
        <taxon>Brachycera</taxon>
        <taxon>Tabanomorpha</taxon>
        <taxon>Tabanoidea</taxon>
        <taxon>Tabanidae</taxon>
        <taxon>Tabanus</taxon>
    </lineage>
</organism>
<feature type="domain" description="GST N-terminal" evidence="2">
    <location>
        <begin position="1"/>
        <end position="81"/>
    </location>
</feature>
<dbReference type="GO" id="GO:0004364">
    <property type="term" value="F:glutathione transferase activity"/>
    <property type="evidence" value="ECO:0007669"/>
    <property type="project" value="TreeGrafter"/>
</dbReference>
<dbReference type="FunFam" id="3.40.30.10:FF:000208">
    <property type="entry name" value="glutathione S-transferase 1"/>
    <property type="match status" value="1"/>
</dbReference>
<proteinExistence type="evidence at transcript level"/>
<dbReference type="InterPro" id="IPR010987">
    <property type="entry name" value="Glutathione-S-Trfase_C-like"/>
</dbReference>
<name>A0A0K8TMH4_TABBR</name>
<dbReference type="PANTHER" id="PTHR43969">
    <property type="entry name" value="GLUTATHIONE S TRANSFERASE D10, ISOFORM A-RELATED"/>
    <property type="match status" value="1"/>
</dbReference>
<dbReference type="SUPFAM" id="SSF52833">
    <property type="entry name" value="Thioredoxin-like"/>
    <property type="match status" value="1"/>
</dbReference>
<protein>
    <submittedName>
        <fullName evidence="4">Putative glutathione s-transferase 1 isoform c-like protein</fullName>
    </submittedName>
</protein>
<dbReference type="AlphaFoldDB" id="A0A0K8TMH4"/>
<dbReference type="Pfam" id="PF02798">
    <property type="entry name" value="GST_N"/>
    <property type="match status" value="1"/>
</dbReference>
<dbReference type="InterPro" id="IPR004046">
    <property type="entry name" value="GST_C"/>
</dbReference>
<dbReference type="Gene3D" id="1.20.1050.10">
    <property type="match status" value="1"/>
</dbReference>
<dbReference type="PROSITE" id="PS50405">
    <property type="entry name" value="GST_CTER"/>
    <property type="match status" value="1"/>
</dbReference>
<evidence type="ECO:0000259" key="2">
    <source>
        <dbReference type="PROSITE" id="PS50404"/>
    </source>
</evidence>
<feature type="non-terminal residue" evidence="4">
    <location>
        <position position="1"/>
    </location>
</feature>
<dbReference type="EMBL" id="GDAI01002240">
    <property type="protein sequence ID" value="JAI15363.1"/>
    <property type="molecule type" value="mRNA"/>
</dbReference>
<feature type="domain" description="GST C-terminal" evidence="3">
    <location>
        <begin position="87"/>
        <end position="221"/>
    </location>
</feature>
<dbReference type="SFLD" id="SFLDG01153">
    <property type="entry name" value="Main.4:_Theta-like"/>
    <property type="match status" value="1"/>
</dbReference>